<keyword evidence="3" id="KW-1185">Reference proteome</keyword>
<organism evidence="2 3">
    <name type="scientific">Lysinibacillus composti</name>
    <dbReference type="NCBI Taxonomy" id="720633"/>
    <lineage>
        <taxon>Bacteria</taxon>
        <taxon>Bacillati</taxon>
        <taxon>Bacillota</taxon>
        <taxon>Bacilli</taxon>
        <taxon>Bacillales</taxon>
        <taxon>Bacillaceae</taxon>
        <taxon>Lysinibacillus</taxon>
    </lineage>
</organism>
<feature type="transmembrane region" description="Helical" evidence="1">
    <location>
        <begin position="7"/>
        <end position="27"/>
    </location>
</feature>
<proteinExistence type="predicted"/>
<dbReference type="RefSeq" id="WP_124766227.1">
    <property type="nucleotide sequence ID" value="NZ_JAFBDY010000016.1"/>
</dbReference>
<dbReference type="Proteomes" id="UP000274033">
    <property type="component" value="Unassembled WGS sequence"/>
</dbReference>
<name>A0A3N9UB44_9BACI</name>
<sequence>MNRKQHLALIIGGLLMFIYLSFSSLIFNNEMLTMLSTELLFMILIVLYMGICLITFSYRKRYRNALESSFFITILILTGLPVGAITLLNILAYF</sequence>
<gene>
    <name evidence="2" type="ORF">EBB45_15360</name>
</gene>
<keyword evidence="1" id="KW-0472">Membrane</keyword>
<evidence type="ECO:0000256" key="1">
    <source>
        <dbReference type="SAM" id="Phobius"/>
    </source>
</evidence>
<dbReference type="AlphaFoldDB" id="A0A3N9UB44"/>
<accession>A0A3N9UB44</accession>
<keyword evidence="1" id="KW-0812">Transmembrane</keyword>
<protein>
    <submittedName>
        <fullName evidence="2">Uncharacterized protein</fullName>
    </submittedName>
</protein>
<evidence type="ECO:0000313" key="2">
    <source>
        <dbReference type="EMBL" id="RQW73627.1"/>
    </source>
</evidence>
<keyword evidence="1" id="KW-1133">Transmembrane helix</keyword>
<reference evidence="2 3" key="1">
    <citation type="journal article" date="2013" name="J. Microbiol.">
        <title>Lysinibacillus chungkukjangi sp. nov., isolated from Chungkukjang, Korean fermented soybean food.</title>
        <authorList>
            <person name="Kim S.J."/>
            <person name="Jang Y.H."/>
            <person name="Hamada M."/>
            <person name="Ahn J.H."/>
            <person name="Weon H.Y."/>
            <person name="Suzuki K."/>
            <person name="Whang K.S."/>
            <person name="Kwon S.W."/>
        </authorList>
    </citation>
    <scope>NUCLEOTIDE SEQUENCE [LARGE SCALE GENOMIC DNA]</scope>
    <source>
        <strain evidence="2 3">MCCC 1A12701</strain>
    </source>
</reference>
<evidence type="ECO:0000313" key="3">
    <source>
        <dbReference type="Proteomes" id="UP000274033"/>
    </source>
</evidence>
<feature type="transmembrane region" description="Helical" evidence="1">
    <location>
        <begin position="70"/>
        <end position="93"/>
    </location>
</feature>
<dbReference type="EMBL" id="RRCT01000017">
    <property type="protein sequence ID" value="RQW73627.1"/>
    <property type="molecule type" value="Genomic_DNA"/>
</dbReference>
<comment type="caution">
    <text evidence="2">The sequence shown here is derived from an EMBL/GenBank/DDBJ whole genome shotgun (WGS) entry which is preliminary data.</text>
</comment>
<feature type="transmembrane region" description="Helical" evidence="1">
    <location>
        <begin position="39"/>
        <end position="58"/>
    </location>
</feature>